<dbReference type="EMBL" id="BSXN01000728">
    <property type="protein sequence ID" value="GME69620.1"/>
    <property type="molecule type" value="Genomic_DNA"/>
</dbReference>
<keyword evidence="5" id="KW-0498">Mitosis</keyword>
<comment type="similarity">
    <text evidence="2">Belongs to the MAD1 family.</text>
</comment>
<dbReference type="GO" id="GO:0051301">
    <property type="term" value="P:cell division"/>
    <property type="evidence" value="ECO:0007669"/>
    <property type="project" value="UniProtKB-KW"/>
</dbReference>
<dbReference type="GO" id="GO:0005635">
    <property type="term" value="C:nuclear envelope"/>
    <property type="evidence" value="ECO:0007669"/>
    <property type="project" value="TreeGrafter"/>
</dbReference>
<evidence type="ECO:0000256" key="3">
    <source>
        <dbReference type="ARBA" id="ARBA00022019"/>
    </source>
</evidence>
<evidence type="ECO:0000313" key="9">
    <source>
        <dbReference type="EMBL" id="GME69620.1"/>
    </source>
</evidence>
<comment type="caution">
    <text evidence="9">The sequence shown here is derived from an EMBL/GenBank/DDBJ whole genome shotgun (WGS) entry which is preliminary data.</text>
</comment>
<protein>
    <recommendedName>
        <fullName evidence="3">Spindle assembly checkpoint component MAD1</fullName>
    </recommendedName>
</protein>
<evidence type="ECO:0000256" key="2">
    <source>
        <dbReference type="ARBA" id="ARBA00008029"/>
    </source>
</evidence>
<feature type="coiled-coil region" evidence="8">
    <location>
        <begin position="61"/>
        <end position="179"/>
    </location>
</feature>
<dbReference type="PANTHER" id="PTHR23168">
    <property type="entry name" value="MITOTIC SPINDLE ASSEMBLY CHECKPOINT PROTEIN MAD1 MITOTIC ARREST DEFICIENT-LIKE PROTEIN 1"/>
    <property type="match status" value="1"/>
</dbReference>
<evidence type="ECO:0000256" key="1">
    <source>
        <dbReference type="ARBA" id="ARBA00004123"/>
    </source>
</evidence>
<name>A0A9W6T1Z2_CANBO</name>
<dbReference type="GO" id="GO:0000776">
    <property type="term" value="C:kinetochore"/>
    <property type="evidence" value="ECO:0007669"/>
    <property type="project" value="TreeGrafter"/>
</dbReference>
<keyword evidence="4" id="KW-0132">Cell division</keyword>
<dbReference type="AlphaFoldDB" id="A0A9W6T1Z2"/>
<dbReference type="PANTHER" id="PTHR23168:SF0">
    <property type="entry name" value="MITOTIC SPINDLE ASSEMBLY CHECKPOINT PROTEIN MAD1"/>
    <property type="match status" value="1"/>
</dbReference>
<dbReference type="GO" id="GO:0072686">
    <property type="term" value="C:mitotic spindle"/>
    <property type="evidence" value="ECO:0007669"/>
    <property type="project" value="TreeGrafter"/>
</dbReference>
<keyword evidence="6" id="KW-0539">Nucleus</keyword>
<evidence type="ECO:0000256" key="6">
    <source>
        <dbReference type="ARBA" id="ARBA00023242"/>
    </source>
</evidence>
<reference evidence="9" key="1">
    <citation type="submission" date="2023-04" db="EMBL/GenBank/DDBJ databases">
        <title>Candida boidinii NBRC 10035.</title>
        <authorList>
            <person name="Ichikawa N."/>
            <person name="Sato H."/>
            <person name="Tonouchi N."/>
        </authorList>
    </citation>
    <scope>NUCLEOTIDE SEQUENCE</scope>
    <source>
        <strain evidence="9">NBRC 10035</strain>
    </source>
</reference>
<dbReference type="InterPro" id="IPR008672">
    <property type="entry name" value="Mad1"/>
</dbReference>
<evidence type="ECO:0000256" key="4">
    <source>
        <dbReference type="ARBA" id="ARBA00022618"/>
    </source>
</evidence>
<dbReference type="Pfam" id="PF05557">
    <property type="entry name" value="MAD"/>
    <property type="match status" value="1"/>
</dbReference>
<evidence type="ECO:0000256" key="5">
    <source>
        <dbReference type="ARBA" id="ARBA00022776"/>
    </source>
</evidence>
<sequence>MIDSNNQKSNKVIDKDDDEQQKINHYEIEISNNIKYIRELEFKKLQISNKLKEFQGKRDFNRVLIEENKELKSKLEKFESINENYEELKKNYNILRKFSKNNNDIKDEYDEKLSQLETKNSELINNLRLIEKNLINVNNTNEINEIKFSNLINLKDNKIKFLNDVLKNFENENNYLKKMINSNDDLSQSQFINDNFNDIINKFKSIENKIENFQISTLNTENNKKTFTNTDKLIKDYQENITIKTNEIKNLKIEINELKSEINKLLPVKSEYRIVELVNNPTNKIEKIKLEMINQLRIENEQLIKTIDNDNLEDDNKLIPISVYHRLNLDIKSQEEEIKSLNKRINRLKELYSKKTNKFNEIVYKLLGFKIEIVNNDNLVKITNKFFSKDGGSNESEYILVNLKNSKHLNELIEFNKIKEIKLNNDKLNNLIKFWINEKNDFPCFLSALNLELFEKTNQ</sequence>
<dbReference type="GO" id="GO:0051315">
    <property type="term" value="P:attachment of mitotic spindle microtubules to kinetochore"/>
    <property type="evidence" value="ECO:0007669"/>
    <property type="project" value="TreeGrafter"/>
</dbReference>
<feature type="coiled-coil region" evidence="8">
    <location>
        <begin position="234"/>
        <end position="261"/>
    </location>
</feature>
<gene>
    <name evidence="9" type="ORF">Cboi02_000244900</name>
</gene>
<keyword evidence="8" id="KW-0175">Coiled coil</keyword>
<dbReference type="Gene3D" id="3.30.457.60">
    <property type="match status" value="1"/>
</dbReference>
<feature type="coiled-coil region" evidence="8">
    <location>
        <begin position="293"/>
        <end position="358"/>
    </location>
</feature>
<dbReference type="SUPFAM" id="SSF75704">
    <property type="entry name" value="Mitotic arrest deficient-like 1, Mad1"/>
    <property type="match status" value="1"/>
</dbReference>
<proteinExistence type="inferred from homology"/>
<dbReference type="Proteomes" id="UP001165120">
    <property type="component" value="Unassembled WGS sequence"/>
</dbReference>
<evidence type="ECO:0000256" key="7">
    <source>
        <dbReference type="ARBA" id="ARBA00023306"/>
    </source>
</evidence>
<organism evidence="9 10">
    <name type="scientific">Candida boidinii</name>
    <name type="common">Yeast</name>
    <dbReference type="NCBI Taxonomy" id="5477"/>
    <lineage>
        <taxon>Eukaryota</taxon>
        <taxon>Fungi</taxon>
        <taxon>Dikarya</taxon>
        <taxon>Ascomycota</taxon>
        <taxon>Saccharomycotina</taxon>
        <taxon>Pichiomycetes</taxon>
        <taxon>Pichiales</taxon>
        <taxon>Pichiaceae</taxon>
        <taxon>Ogataea</taxon>
        <taxon>Ogataea/Candida clade</taxon>
    </lineage>
</organism>
<dbReference type="GO" id="GO:0007094">
    <property type="term" value="P:mitotic spindle assembly checkpoint signaling"/>
    <property type="evidence" value="ECO:0007669"/>
    <property type="project" value="InterPro"/>
</dbReference>
<keyword evidence="7" id="KW-0131">Cell cycle</keyword>
<accession>A0A9W6T1Z2</accession>
<comment type="subcellular location">
    <subcellularLocation>
        <location evidence="1">Nucleus</location>
    </subcellularLocation>
</comment>
<evidence type="ECO:0000256" key="8">
    <source>
        <dbReference type="SAM" id="Coils"/>
    </source>
</evidence>
<keyword evidence="10" id="KW-1185">Reference proteome</keyword>
<evidence type="ECO:0000313" key="10">
    <source>
        <dbReference type="Proteomes" id="UP001165120"/>
    </source>
</evidence>